<name>A0A3B0Z379_9ZZZZ</name>
<accession>A0A3B0Z379</accession>
<dbReference type="AlphaFoldDB" id="A0A3B0Z379"/>
<evidence type="ECO:0000313" key="1">
    <source>
        <dbReference type="EMBL" id="VAW81977.1"/>
    </source>
</evidence>
<protein>
    <submittedName>
        <fullName evidence="1">Uncharacterized protein</fullName>
    </submittedName>
</protein>
<organism evidence="1">
    <name type="scientific">hydrothermal vent metagenome</name>
    <dbReference type="NCBI Taxonomy" id="652676"/>
    <lineage>
        <taxon>unclassified sequences</taxon>
        <taxon>metagenomes</taxon>
        <taxon>ecological metagenomes</taxon>
    </lineage>
</organism>
<dbReference type="Pfam" id="PF11236">
    <property type="entry name" value="DUF3037"/>
    <property type="match status" value="1"/>
</dbReference>
<dbReference type="InterPro" id="IPR021398">
    <property type="entry name" value="DUF3037"/>
</dbReference>
<gene>
    <name evidence="1" type="ORF">MNBD_GAMMA13-2161</name>
</gene>
<reference evidence="1" key="1">
    <citation type="submission" date="2018-06" db="EMBL/GenBank/DDBJ databases">
        <authorList>
            <person name="Zhirakovskaya E."/>
        </authorList>
    </citation>
    <scope>NUCLEOTIDE SEQUENCE</scope>
</reference>
<sequence>MNKIACQYAIMRFAPFVVDFARTLFTEIVRPRETIVRFSEVRTVLANDPAKKLKELFAYYIERNFATKKYQEALLESTVRKLLFKIHVGEQFDKARLGNDNYHVTFPFVCKGTNKPLRVIKPLHLAQMEPTKIYEHGAAWIYRVNRLKDEYLDAGRVLFALAGPEEDGARLKAYQEIEEELRATGVKTVACDDQDEITRFALN</sequence>
<proteinExistence type="predicted"/>
<dbReference type="EMBL" id="UOFK01000289">
    <property type="protein sequence ID" value="VAW81977.1"/>
    <property type="molecule type" value="Genomic_DNA"/>
</dbReference>